<reference evidence="2 3" key="1">
    <citation type="submission" date="2021-06" db="EMBL/GenBank/DDBJ databases">
        <title>Bacillus sp. RD4P76, an endophyte from a halophyte.</title>
        <authorList>
            <person name="Sun J.-Q."/>
        </authorList>
    </citation>
    <scope>NUCLEOTIDE SEQUENCE [LARGE SCALE GENOMIC DNA]</scope>
    <source>
        <strain evidence="2 3">JCM 17098</strain>
    </source>
</reference>
<comment type="caution">
    <text evidence="2">The sequence shown here is derived from an EMBL/GenBank/DDBJ whole genome shotgun (WGS) entry which is preliminary data.</text>
</comment>
<evidence type="ECO:0000256" key="1">
    <source>
        <dbReference type="SAM" id="Coils"/>
    </source>
</evidence>
<dbReference type="RefSeq" id="WP_088075502.1">
    <property type="nucleotide sequence ID" value="NZ_JAHQCR010000034.1"/>
</dbReference>
<sequence length="244" mass="28153">MEISEGKAQVIHLLVTQIQENTSIDCVTKFSLSTYATQLKFNSYVVGISPTDDTVFSKNIDIEKVQYLMTYIVEYLVSNTLSVENFALTKYYLDSLYLLLTDHGALHITYQPSFLLRSSELGEQLGVSRTTIKSMVKNGMETIEQVGYSSFPKHNEFYWKDGIWASRIQSIHQQQKIRNQTKEDLIREIEQDINDFTNRYNGDFHTVFADVLSGIKNKYDLAEPDDFADWKGLLEDLELLKRNS</sequence>
<protein>
    <submittedName>
        <fullName evidence="2">Uncharacterized protein</fullName>
    </submittedName>
</protein>
<accession>A0ABS6JS72</accession>
<dbReference type="Proteomes" id="UP000790580">
    <property type="component" value="Unassembled WGS sequence"/>
</dbReference>
<organism evidence="2 3">
    <name type="scientific">Evansella alkalicola</name>
    <dbReference type="NCBI Taxonomy" id="745819"/>
    <lineage>
        <taxon>Bacteria</taxon>
        <taxon>Bacillati</taxon>
        <taxon>Bacillota</taxon>
        <taxon>Bacilli</taxon>
        <taxon>Bacillales</taxon>
        <taxon>Bacillaceae</taxon>
        <taxon>Evansella</taxon>
    </lineage>
</organism>
<dbReference type="EMBL" id="JAHQCR010000034">
    <property type="protein sequence ID" value="MBU9721338.1"/>
    <property type="molecule type" value="Genomic_DNA"/>
</dbReference>
<feature type="coiled-coil region" evidence="1">
    <location>
        <begin position="172"/>
        <end position="199"/>
    </location>
</feature>
<evidence type="ECO:0000313" key="2">
    <source>
        <dbReference type="EMBL" id="MBU9721338.1"/>
    </source>
</evidence>
<name>A0ABS6JS72_9BACI</name>
<keyword evidence="1" id="KW-0175">Coiled coil</keyword>
<gene>
    <name evidence="2" type="ORF">KS407_07740</name>
</gene>
<keyword evidence="3" id="KW-1185">Reference proteome</keyword>
<proteinExistence type="predicted"/>
<evidence type="ECO:0000313" key="3">
    <source>
        <dbReference type="Proteomes" id="UP000790580"/>
    </source>
</evidence>